<reference evidence="1" key="1">
    <citation type="submission" date="2022-11" db="EMBL/GenBank/DDBJ databases">
        <title>Biodiversity and phylogenetic relationships of bacteria.</title>
        <authorList>
            <person name="Machado R.A.R."/>
            <person name="Bhat A."/>
            <person name="Loulou A."/>
            <person name="Kallel S."/>
        </authorList>
    </citation>
    <scope>NUCLEOTIDE SEQUENCE</scope>
    <source>
        <strain evidence="1">K-TC2</strain>
    </source>
</reference>
<dbReference type="SUPFAM" id="SSF53335">
    <property type="entry name" value="S-adenosyl-L-methionine-dependent methyltransferases"/>
    <property type="match status" value="1"/>
</dbReference>
<evidence type="ECO:0000313" key="2">
    <source>
        <dbReference type="Proteomes" id="UP001144805"/>
    </source>
</evidence>
<dbReference type="Pfam" id="PF13578">
    <property type="entry name" value="Methyltransf_24"/>
    <property type="match status" value="1"/>
</dbReference>
<proteinExistence type="predicted"/>
<dbReference type="GO" id="GO:0032259">
    <property type="term" value="P:methylation"/>
    <property type="evidence" value="ECO:0007669"/>
    <property type="project" value="UniProtKB-KW"/>
</dbReference>
<evidence type="ECO:0000313" key="1">
    <source>
        <dbReference type="EMBL" id="MCX5569566.1"/>
    </source>
</evidence>
<dbReference type="Proteomes" id="UP001144805">
    <property type="component" value="Unassembled WGS sequence"/>
</dbReference>
<sequence>MEIDLNTDHIKEFIRSERKSNPVLDRFLSMMEDGFVADEDGHREPLTHIGIDIDSVGVVYFLTRTLKAAYTVETGFGMGTSAMSMLAAKFDMPDHRHISIDPFGLSDGAGLVLLRHLESRYGDHFERVWEASELALPAMVKRGEDRPLMLAMIDGDHRFDGALVDFFYMDRLLAVDGRILIDDIAYPAVETLLNFITTNKPNYLIEEIGRFAVLRKREADDQRQWDHFRAFAVPKRQDWTPRELEPVEPKRRSRLARLLRGR</sequence>
<gene>
    <name evidence="1" type="ORF">OSH07_10220</name>
</gene>
<comment type="caution">
    <text evidence="1">The sequence shown here is derived from an EMBL/GenBank/DDBJ whole genome shotgun (WGS) entry which is preliminary data.</text>
</comment>
<dbReference type="RefSeq" id="WP_266338528.1">
    <property type="nucleotide sequence ID" value="NZ_JAPKNK010000003.1"/>
</dbReference>
<keyword evidence="1" id="KW-0489">Methyltransferase</keyword>
<keyword evidence="2" id="KW-1185">Reference proteome</keyword>
<dbReference type="EMBL" id="JAPKNK010000003">
    <property type="protein sequence ID" value="MCX5569566.1"/>
    <property type="molecule type" value="Genomic_DNA"/>
</dbReference>
<accession>A0A9X3E1R7</accession>
<dbReference type="GO" id="GO:0008168">
    <property type="term" value="F:methyltransferase activity"/>
    <property type="evidence" value="ECO:0007669"/>
    <property type="project" value="UniProtKB-KW"/>
</dbReference>
<organism evidence="1 2">
    <name type="scientific">Kaistia nematophila</name>
    <dbReference type="NCBI Taxonomy" id="2994654"/>
    <lineage>
        <taxon>Bacteria</taxon>
        <taxon>Pseudomonadati</taxon>
        <taxon>Pseudomonadota</taxon>
        <taxon>Alphaproteobacteria</taxon>
        <taxon>Hyphomicrobiales</taxon>
        <taxon>Kaistiaceae</taxon>
        <taxon>Kaistia</taxon>
    </lineage>
</organism>
<dbReference type="InterPro" id="IPR029063">
    <property type="entry name" value="SAM-dependent_MTases_sf"/>
</dbReference>
<protein>
    <submittedName>
        <fullName evidence="1">Class I SAM-dependent methyltransferase</fullName>
    </submittedName>
</protein>
<name>A0A9X3E1R7_9HYPH</name>
<keyword evidence="1" id="KW-0808">Transferase</keyword>
<dbReference type="AlphaFoldDB" id="A0A9X3E1R7"/>
<dbReference type="Gene3D" id="3.40.50.150">
    <property type="entry name" value="Vaccinia Virus protein VP39"/>
    <property type="match status" value="1"/>
</dbReference>